<dbReference type="Proteomes" id="UP000663888">
    <property type="component" value="Unassembled WGS sequence"/>
</dbReference>
<feature type="compositionally biased region" description="Low complexity" evidence="1">
    <location>
        <begin position="161"/>
        <end position="170"/>
    </location>
</feature>
<gene>
    <name evidence="3" type="ORF">RDB_LOCUS24236</name>
</gene>
<feature type="transmembrane region" description="Helical" evidence="2">
    <location>
        <begin position="181"/>
        <end position="202"/>
    </location>
</feature>
<feature type="compositionally biased region" description="Basic and acidic residues" evidence="1">
    <location>
        <begin position="392"/>
        <end position="402"/>
    </location>
</feature>
<evidence type="ECO:0000256" key="2">
    <source>
        <dbReference type="SAM" id="Phobius"/>
    </source>
</evidence>
<reference evidence="3" key="1">
    <citation type="submission" date="2021-01" db="EMBL/GenBank/DDBJ databases">
        <authorList>
            <person name="Kaushik A."/>
        </authorList>
    </citation>
    <scope>NUCLEOTIDE SEQUENCE</scope>
    <source>
        <strain evidence="3">AG4-R118</strain>
    </source>
</reference>
<evidence type="ECO:0000313" key="4">
    <source>
        <dbReference type="Proteomes" id="UP000663888"/>
    </source>
</evidence>
<dbReference type="EMBL" id="CAJMWX010000666">
    <property type="protein sequence ID" value="CAE6422247.1"/>
    <property type="molecule type" value="Genomic_DNA"/>
</dbReference>
<dbReference type="AlphaFoldDB" id="A0A8H2XD87"/>
<keyword evidence="2" id="KW-1133">Transmembrane helix</keyword>
<proteinExistence type="predicted"/>
<protein>
    <submittedName>
        <fullName evidence="3">Uncharacterized protein</fullName>
    </submittedName>
</protein>
<evidence type="ECO:0000313" key="3">
    <source>
        <dbReference type="EMBL" id="CAE6422247.1"/>
    </source>
</evidence>
<feature type="region of interest" description="Disordered" evidence="1">
    <location>
        <begin position="302"/>
        <end position="402"/>
    </location>
</feature>
<organism evidence="3 4">
    <name type="scientific">Rhizoctonia solani</name>
    <dbReference type="NCBI Taxonomy" id="456999"/>
    <lineage>
        <taxon>Eukaryota</taxon>
        <taxon>Fungi</taxon>
        <taxon>Dikarya</taxon>
        <taxon>Basidiomycota</taxon>
        <taxon>Agaricomycotina</taxon>
        <taxon>Agaricomycetes</taxon>
        <taxon>Cantharellales</taxon>
        <taxon>Ceratobasidiaceae</taxon>
        <taxon>Rhizoctonia</taxon>
    </lineage>
</organism>
<keyword evidence="2" id="KW-0812">Transmembrane</keyword>
<evidence type="ECO:0000256" key="1">
    <source>
        <dbReference type="SAM" id="MobiDB-lite"/>
    </source>
</evidence>
<feature type="compositionally biased region" description="Pro residues" evidence="1">
    <location>
        <begin position="339"/>
        <end position="353"/>
    </location>
</feature>
<keyword evidence="2" id="KW-0472">Membrane</keyword>
<dbReference type="PROSITE" id="PS51257">
    <property type="entry name" value="PROKAR_LIPOPROTEIN"/>
    <property type="match status" value="1"/>
</dbReference>
<comment type="caution">
    <text evidence="3">The sequence shown here is derived from an EMBL/GenBank/DDBJ whole genome shotgun (WGS) entry which is preliminary data.</text>
</comment>
<feature type="compositionally biased region" description="Polar residues" evidence="1">
    <location>
        <begin position="302"/>
        <end position="328"/>
    </location>
</feature>
<name>A0A8H2XD87_9AGAM</name>
<sequence length="402" mass="42283">MKDSAGYNGGSSLLWTMSAGSGGCALDPSPITPSTLSFTRTGSAQCGEINYVMNNGTSPYQIEIIPEIHQRRTLYFATNKFGFIMDLPTGLNVYIAITDAAGNSGVDELMTIGTSNDNSCLKAAGTVSVGRVSTMYTGSGVSMPTAAITSTSSKTDQGAISSTGTPLGGNNSTGGTGNLPVILGIIVGVVAIASLISIYLCIRHRRQSRTASRTQRPANVMQQVIPYTYHGPPAPQYPSITVPQIQTPGPHAPYSENQTTTRPPNDAYTQKFTGVTTHVPRPQSYQIGQSILIDNNTSPDISPYTSRFSQGTFPGSGNILTASRLSSDTGDEKRHTTSPPLPPGALPPFPPSPGSLAPKWIPQTPGTPGDNVRPFIGSPRSETSTTLPPYETAREISGSKDK</sequence>
<feature type="region of interest" description="Disordered" evidence="1">
    <location>
        <begin position="152"/>
        <end position="172"/>
    </location>
</feature>
<accession>A0A8H2XD87</accession>